<dbReference type="PANTHER" id="PTHR43083:SF6">
    <property type="entry name" value="MANNAN POLYMERASE COMPLEXES SUBUNIT MNN9"/>
    <property type="match status" value="1"/>
</dbReference>
<proteinExistence type="inferred from homology"/>
<dbReference type="InterPro" id="IPR052086">
    <property type="entry name" value="Mannan_Polymerase_Subunit"/>
</dbReference>
<sequence>MDAASYLEKYFEKLSELNYPKELLSLGFLVSTTSKESREDPTLQGLQSHVEDFVNLSSYRRITVIQQASEPHSYTHQNRHGYEAQESRRKILARCRNALLSCALFDEAWVLWLDVDVIDYSPDMLLDLMRLDKDIVAPNCFRSELGWHSSRHVPYDRNNWFETKESLAHQRVLDDDEILFEGYGKAHPTYRQSLADLDPSIGQLVPLDGIGGTFTLVKAAVHRAGVNFPIQPIDHEIETEGLAKWAKREGFGVFGVPYLVVQHA</sequence>
<evidence type="ECO:0000256" key="1">
    <source>
        <dbReference type="ARBA" id="ARBA00037964"/>
    </source>
</evidence>
<keyword evidence="3" id="KW-1185">Reference proteome</keyword>
<dbReference type="GO" id="GO:0000009">
    <property type="term" value="F:alpha-1,6-mannosyltransferase activity"/>
    <property type="evidence" value="ECO:0007669"/>
    <property type="project" value="TreeGrafter"/>
</dbReference>
<dbReference type="AlphaFoldDB" id="A0A9P6IV27"/>
<gene>
    <name evidence="2" type="primary">ANP1</name>
    <name evidence="2" type="ORF">BGZ65_007513</name>
</gene>
<comment type="similarity">
    <text evidence="1">Belongs to the ANP1/MMN9/VAN1 family.</text>
</comment>
<accession>A0A9P6IV27</accession>
<dbReference type="GO" id="GO:0006487">
    <property type="term" value="P:protein N-linked glycosylation"/>
    <property type="evidence" value="ECO:0007669"/>
    <property type="project" value="TreeGrafter"/>
</dbReference>
<reference evidence="2" key="1">
    <citation type="journal article" date="2020" name="Fungal Divers.">
        <title>Resolving the Mortierellaceae phylogeny through synthesis of multi-gene phylogenetics and phylogenomics.</title>
        <authorList>
            <person name="Vandepol N."/>
            <person name="Liber J."/>
            <person name="Desiro A."/>
            <person name="Na H."/>
            <person name="Kennedy M."/>
            <person name="Barry K."/>
            <person name="Grigoriev I.V."/>
            <person name="Miller A.N."/>
            <person name="O'Donnell K."/>
            <person name="Stajich J.E."/>
            <person name="Bonito G."/>
        </authorList>
    </citation>
    <scope>NUCLEOTIDE SEQUENCE</scope>
    <source>
        <strain evidence="2">MES-2147</strain>
    </source>
</reference>
<organism evidence="2 3">
    <name type="scientific">Modicella reniformis</name>
    <dbReference type="NCBI Taxonomy" id="1440133"/>
    <lineage>
        <taxon>Eukaryota</taxon>
        <taxon>Fungi</taxon>
        <taxon>Fungi incertae sedis</taxon>
        <taxon>Mucoromycota</taxon>
        <taxon>Mortierellomycotina</taxon>
        <taxon>Mortierellomycetes</taxon>
        <taxon>Mortierellales</taxon>
        <taxon>Mortierellaceae</taxon>
        <taxon>Modicella</taxon>
    </lineage>
</organism>
<dbReference type="Pfam" id="PF03452">
    <property type="entry name" value="Anp1"/>
    <property type="match status" value="1"/>
</dbReference>
<comment type="caution">
    <text evidence="2">The sequence shown here is derived from an EMBL/GenBank/DDBJ whole genome shotgun (WGS) entry which is preliminary data.</text>
</comment>
<protein>
    <submittedName>
        <fullName evidence="2">Mannan polymerase II complex anp1 subunit</fullName>
    </submittedName>
</protein>
<dbReference type="PANTHER" id="PTHR43083">
    <property type="entry name" value="MANNAN POLYMERASE II"/>
    <property type="match status" value="1"/>
</dbReference>
<evidence type="ECO:0000313" key="2">
    <source>
        <dbReference type="EMBL" id="KAF9949195.1"/>
    </source>
</evidence>
<dbReference type="GO" id="GO:0000032">
    <property type="term" value="P:cell wall mannoprotein biosynthetic process"/>
    <property type="evidence" value="ECO:0007669"/>
    <property type="project" value="TreeGrafter"/>
</dbReference>
<evidence type="ECO:0000313" key="3">
    <source>
        <dbReference type="Proteomes" id="UP000749646"/>
    </source>
</evidence>
<dbReference type="Proteomes" id="UP000749646">
    <property type="component" value="Unassembled WGS sequence"/>
</dbReference>
<dbReference type="GO" id="GO:0000136">
    <property type="term" value="C:mannan polymerase complex"/>
    <property type="evidence" value="ECO:0007669"/>
    <property type="project" value="TreeGrafter"/>
</dbReference>
<dbReference type="Gene3D" id="3.90.550.10">
    <property type="entry name" value="Spore Coat Polysaccharide Biosynthesis Protein SpsA, Chain A"/>
    <property type="match status" value="1"/>
</dbReference>
<dbReference type="OrthoDB" id="2405412at2759"/>
<dbReference type="InterPro" id="IPR029044">
    <property type="entry name" value="Nucleotide-diphossugar_trans"/>
</dbReference>
<dbReference type="EMBL" id="JAAAHW010007326">
    <property type="protein sequence ID" value="KAF9949195.1"/>
    <property type="molecule type" value="Genomic_DNA"/>
</dbReference>
<name>A0A9P6IV27_9FUNG</name>